<evidence type="ECO:0000256" key="3">
    <source>
        <dbReference type="ARBA" id="ARBA00023186"/>
    </source>
</evidence>
<dbReference type="GO" id="GO:0043461">
    <property type="term" value="P:proton-transporting ATP synthase complex assembly"/>
    <property type="evidence" value="ECO:0007669"/>
    <property type="project" value="InterPro"/>
</dbReference>
<gene>
    <name evidence="4" type="ORF">EJ913_13695</name>
</gene>
<dbReference type="AlphaFoldDB" id="A0A3S0WUX7"/>
<dbReference type="EMBL" id="RZIJ01000009">
    <property type="protein sequence ID" value="RUQ70808.1"/>
    <property type="molecule type" value="Genomic_DNA"/>
</dbReference>
<accession>A0A3S0WUX7</accession>
<sequence>MKRFYKGAAVGAAPASASGAGFQVELDGRPIRSPAKAPLVFRSQALAQGVAAEWEAQGDKIDAAAMPLMQLASTAVDLVPAKRGEIVDAVSAYAETDLLCYRAEHPETLVERQARVWQPLLDWAALHYDAPLRVCAGLMPQPQAPEALRALRNVVEGYDDWTLAALQTVTGACGSLIVALALLEGRIDAAEAFEASQIDESFEIERWGEDSETTKRRELLRLDIDACRRFVDLLRA</sequence>
<comment type="similarity">
    <text evidence="1">Belongs to the ATP12 family.</text>
</comment>
<organism evidence="4 5">
    <name type="scientific">Azospirillum doebereinerae</name>
    <dbReference type="NCBI Taxonomy" id="92933"/>
    <lineage>
        <taxon>Bacteria</taxon>
        <taxon>Pseudomonadati</taxon>
        <taxon>Pseudomonadota</taxon>
        <taxon>Alphaproteobacteria</taxon>
        <taxon>Rhodospirillales</taxon>
        <taxon>Azospirillaceae</taxon>
        <taxon>Azospirillum</taxon>
    </lineage>
</organism>
<comment type="caution">
    <text evidence="4">The sequence shown here is derived from an EMBL/GenBank/DDBJ whole genome shotgun (WGS) entry which is preliminary data.</text>
</comment>
<dbReference type="InterPro" id="IPR042272">
    <property type="entry name" value="ATP12_ATP_synth-F1-assembly_N"/>
</dbReference>
<dbReference type="PANTHER" id="PTHR21013">
    <property type="entry name" value="ATP SYNTHASE MITOCHONDRIAL F1 COMPLEX ASSEMBLY FACTOR 2/ATP12 PROTEIN, MITOCHONDRIAL PRECURSOR"/>
    <property type="match status" value="1"/>
</dbReference>
<dbReference type="Gene3D" id="3.30.2180.10">
    <property type="entry name" value="ATP12-like"/>
    <property type="match status" value="1"/>
</dbReference>
<dbReference type="InterPro" id="IPR023335">
    <property type="entry name" value="ATP12_ortho_dom_sf"/>
</dbReference>
<keyword evidence="3" id="KW-0143">Chaperone</keyword>
<protein>
    <submittedName>
        <fullName evidence="4">ATPase</fullName>
    </submittedName>
</protein>
<dbReference type="InterPro" id="IPR011419">
    <property type="entry name" value="ATP12_ATP_synth-F1-assembly"/>
</dbReference>
<dbReference type="Proteomes" id="UP000280346">
    <property type="component" value="Unassembled WGS sequence"/>
</dbReference>
<reference evidence="4 5" key="1">
    <citation type="submission" date="2018-12" db="EMBL/GenBank/DDBJ databases">
        <authorList>
            <person name="Yang Y."/>
        </authorList>
    </citation>
    <scope>NUCLEOTIDE SEQUENCE [LARGE SCALE GENOMIC DNA]</scope>
    <source>
        <strain evidence="4 5">GSF71</strain>
    </source>
</reference>
<evidence type="ECO:0000313" key="5">
    <source>
        <dbReference type="Proteomes" id="UP000280346"/>
    </source>
</evidence>
<keyword evidence="5" id="KW-1185">Reference proteome</keyword>
<name>A0A3S0WUX7_9PROT</name>
<dbReference type="PANTHER" id="PTHR21013:SF10">
    <property type="entry name" value="ATP SYNTHASE MITOCHONDRIAL F1 COMPLEX ASSEMBLY FACTOR 2"/>
    <property type="match status" value="1"/>
</dbReference>
<dbReference type="Pfam" id="PF07542">
    <property type="entry name" value="ATP12"/>
    <property type="match status" value="1"/>
</dbReference>
<evidence type="ECO:0000313" key="4">
    <source>
        <dbReference type="EMBL" id="RUQ70808.1"/>
    </source>
</evidence>
<dbReference type="OrthoDB" id="9797825at2"/>
<evidence type="ECO:0000256" key="2">
    <source>
        <dbReference type="ARBA" id="ARBA00022946"/>
    </source>
</evidence>
<dbReference type="SUPFAM" id="SSF160909">
    <property type="entry name" value="ATP12-like"/>
    <property type="match status" value="1"/>
</dbReference>
<evidence type="ECO:0000256" key="1">
    <source>
        <dbReference type="ARBA" id="ARBA00008231"/>
    </source>
</evidence>
<keyword evidence="2" id="KW-0809">Transit peptide</keyword>
<dbReference type="Gene3D" id="1.10.3580.10">
    <property type="entry name" value="ATP12 ATPase"/>
    <property type="match status" value="1"/>
</dbReference>
<proteinExistence type="inferred from homology"/>
<dbReference type="RefSeq" id="WP_126998706.1">
    <property type="nucleotide sequence ID" value="NZ_CP173191.1"/>
</dbReference>